<sequence length="408" mass="44232">MSYFQKFTGALAALCLLSGAGAGWADEAKPPVATSLGYSERMLDRQEDVSGKVGIALRARQTGEIGMLTFGGRLFATIIAERTNTAGKFPILSRLPPTHTSGTSDVYSVVNEATVHATLALPLVTAFAQAEYTEVEYPGQDALQLRKYWVAFGDLDRSPFYLAVGRKTVNFGNFATYAPFTHSHSNHYFWAQSKDPVIEVGYLGKNTDLAFTLIPGHRGLRVVDSPDNDGDYENYALNLAHRLDLTGGMQLQLGGGYLRGTIYDSAIAHHPPSAGTARVWNGAYNLNATLSGDRYDLMAEFTKTTGIWPATGHKVSALTLQGRYRSELFGKPATYSLSLSRGVQGAKGTAWEKMDQAVLGLEVDMSKHLKIGVEYMFNDGFVPLIMPKAVGDAGVQSHTLIIGAKLTF</sequence>
<evidence type="ECO:0000313" key="2">
    <source>
        <dbReference type="EMBL" id="KAJ02652.1"/>
    </source>
</evidence>
<reference evidence="2 3" key="1">
    <citation type="journal article" date="2014" name="Genome Announc.">
        <title>Draft Genome Sequences of Two Isolates of the Roseobacter Group, Sulfitobacter sp. Strains 3SOLIMAR09 and 1FIGIMAR09, from Harbors of Mallorca Island (Mediterranean Sea).</title>
        <authorList>
            <person name="Mas-Llado M."/>
            <person name="Pina-Villalonga J.M."/>
            <person name="Brunet-Galmes I."/>
            <person name="Nogales B."/>
            <person name="Bosch R."/>
        </authorList>
    </citation>
    <scope>NUCLEOTIDE SEQUENCE [LARGE SCALE GENOMIC DNA]</scope>
    <source>
        <strain evidence="2 3">1FIGIMAR09</strain>
    </source>
</reference>
<gene>
    <name evidence="2" type="ORF">PM02_12825</name>
</gene>
<dbReference type="eggNOG" id="COG3637">
    <property type="taxonomic scope" value="Bacteria"/>
</dbReference>
<dbReference type="RefSeq" id="WP_037909001.1">
    <property type="nucleotide sequence ID" value="NZ_JEMU01000010.1"/>
</dbReference>
<feature type="signal peptide" evidence="1">
    <location>
        <begin position="1"/>
        <end position="25"/>
    </location>
</feature>
<accession>A0A061SP83</accession>
<dbReference type="Proteomes" id="UP000027337">
    <property type="component" value="Unassembled WGS sequence"/>
</dbReference>
<evidence type="ECO:0000256" key="1">
    <source>
        <dbReference type="SAM" id="SignalP"/>
    </source>
</evidence>
<name>A0A061SP83_9RHOB</name>
<feature type="chain" id="PRO_5001606625" description="Porin" evidence="1">
    <location>
        <begin position="26"/>
        <end position="408"/>
    </location>
</feature>
<protein>
    <recommendedName>
        <fullName evidence="4">Porin</fullName>
    </recommendedName>
</protein>
<comment type="caution">
    <text evidence="2">The sequence shown here is derived from an EMBL/GenBank/DDBJ whole genome shotgun (WGS) entry which is preliminary data.</text>
</comment>
<keyword evidence="1" id="KW-0732">Signal</keyword>
<dbReference type="EMBL" id="JEMU01000010">
    <property type="protein sequence ID" value="KAJ02652.1"/>
    <property type="molecule type" value="Genomic_DNA"/>
</dbReference>
<evidence type="ECO:0008006" key="4">
    <source>
        <dbReference type="Google" id="ProtNLM"/>
    </source>
</evidence>
<organism evidence="2 3">
    <name type="scientific">Sulfitobacter mediterraneus</name>
    <dbReference type="NCBI Taxonomy" id="83219"/>
    <lineage>
        <taxon>Bacteria</taxon>
        <taxon>Pseudomonadati</taxon>
        <taxon>Pseudomonadota</taxon>
        <taxon>Alphaproteobacteria</taxon>
        <taxon>Rhodobacterales</taxon>
        <taxon>Roseobacteraceae</taxon>
        <taxon>Sulfitobacter</taxon>
    </lineage>
</organism>
<dbReference type="STRING" id="83219.PM02_12825"/>
<keyword evidence="3" id="KW-1185">Reference proteome</keyword>
<proteinExistence type="predicted"/>
<dbReference type="SUPFAM" id="SSF56935">
    <property type="entry name" value="Porins"/>
    <property type="match status" value="1"/>
</dbReference>
<evidence type="ECO:0000313" key="3">
    <source>
        <dbReference type="Proteomes" id="UP000027337"/>
    </source>
</evidence>
<dbReference type="AlphaFoldDB" id="A0A061SP83"/>